<evidence type="ECO:0000256" key="4">
    <source>
        <dbReference type="ARBA" id="ARBA00023163"/>
    </source>
</evidence>
<name>A0AA51RV69_9GAMM</name>
<dbReference type="NCBIfam" id="NF006550">
    <property type="entry name" value="PRK09047.1"/>
    <property type="match status" value="1"/>
</dbReference>
<dbReference type="Proteomes" id="UP001239782">
    <property type="component" value="Chromosome"/>
</dbReference>
<dbReference type="InterPro" id="IPR013325">
    <property type="entry name" value="RNA_pol_sigma_r2"/>
</dbReference>
<comment type="similarity">
    <text evidence="1">Belongs to the sigma-70 factor family. ECF subfamily.</text>
</comment>
<dbReference type="GO" id="GO:0003677">
    <property type="term" value="F:DNA binding"/>
    <property type="evidence" value="ECO:0007669"/>
    <property type="project" value="InterPro"/>
</dbReference>
<keyword evidence="4" id="KW-0804">Transcription</keyword>
<feature type="domain" description="RNA polymerase sigma factor 70 region 4 type 2" evidence="7">
    <location>
        <begin position="148"/>
        <end position="196"/>
    </location>
</feature>
<keyword evidence="3" id="KW-0731">Sigma factor</keyword>
<dbReference type="SUPFAM" id="SSF88659">
    <property type="entry name" value="Sigma3 and sigma4 domains of RNA polymerase sigma factors"/>
    <property type="match status" value="1"/>
</dbReference>
<sequence>MTNLTLTSTIDAIYNESQISSRRDILDNRTALDSFLKSVERRAFHIACFSTQNTDDALELVQESMLKLVEKYANLDEDQWRPLFYRILNSKINDWFRKQKVRRRWLGWLPRSKNSDDEAAESDPINEAPDPRGHSPEQLVNTQDVVLSLENQLQNLSERQRQAFLLRAWEGLSVEQTAEAMNCSQGSVKTHYSRAVHALRDYLREYQ</sequence>
<dbReference type="GO" id="GO:0003899">
    <property type="term" value="F:DNA-directed RNA polymerase activity"/>
    <property type="evidence" value="ECO:0007669"/>
    <property type="project" value="UniProtKB-EC"/>
</dbReference>
<dbReference type="InterPro" id="IPR014284">
    <property type="entry name" value="RNA_pol_sigma-70_dom"/>
</dbReference>
<dbReference type="Gene3D" id="1.10.10.10">
    <property type="entry name" value="Winged helix-like DNA-binding domain superfamily/Winged helix DNA-binding domain"/>
    <property type="match status" value="1"/>
</dbReference>
<evidence type="ECO:0000256" key="1">
    <source>
        <dbReference type="ARBA" id="ARBA00010641"/>
    </source>
</evidence>
<dbReference type="RefSeq" id="WP_309203374.1">
    <property type="nucleotide sequence ID" value="NZ_CP133548.1"/>
</dbReference>
<evidence type="ECO:0000313" key="8">
    <source>
        <dbReference type="EMBL" id="WMS88170.1"/>
    </source>
</evidence>
<dbReference type="Pfam" id="PF04542">
    <property type="entry name" value="Sigma70_r2"/>
    <property type="match status" value="1"/>
</dbReference>
<dbReference type="InterPro" id="IPR036388">
    <property type="entry name" value="WH-like_DNA-bd_sf"/>
</dbReference>
<dbReference type="PANTHER" id="PTHR43133:SF64">
    <property type="entry name" value="ECF SIGMA FACTOR"/>
    <property type="match status" value="1"/>
</dbReference>
<evidence type="ECO:0000256" key="3">
    <source>
        <dbReference type="ARBA" id="ARBA00023082"/>
    </source>
</evidence>
<evidence type="ECO:0000256" key="5">
    <source>
        <dbReference type="SAM" id="MobiDB-lite"/>
    </source>
</evidence>
<feature type="domain" description="RNA polymerase sigma-70 region 2" evidence="6">
    <location>
        <begin position="38"/>
        <end position="100"/>
    </location>
</feature>
<gene>
    <name evidence="8" type="ORF">Q9312_04455</name>
</gene>
<dbReference type="AlphaFoldDB" id="A0AA51RV69"/>
<dbReference type="InterPro" id="IPR013249">
    <property type="entry name" value="RNA_pol_sigma70_r4_t2"/>
</dbReference>
<dbReference type="Gene3D" id="1.10.1740.10">
    <property type="match status" value="1"/>
</dbReference>
<evidence type="ECO:0000259" key="6">
    <source>
        <dbReference type="Pfam" id="PF04542"/>
    </source>
</evidence>
<dbReference type="InterPro" id="IPR039425">
    <property type="entry name" value="RNA_pol_sigma-70-like"/>
</dbReference>
<dbReference type="PANTHER" id="PTHR43133">
    <property type="entry name" value="RNA POLYMERASE ECF-TYPE SIGMA FACTO"/>
    <property type="match status" value="1"/>
</dbReference>
<dbReference type="KEGG" id="plei:Q9312_04455"/>
<dbReference type="CDD" id="cd06171">
    <property type="entry name" value="Sigma70_r4"/>
    <property type="match status" value="1"/>
</dbReference>
<dbReference type="GO" id="GO:0016987">
    <property type="term" value="F:sigma factor activity"/>
    <property type="evidence" value="ECO:0007669"/>
    <property type="project" value="UniProtKB-KW"/>
</dbReference>
<dbReference type="EMBL" id="CP133548">
    <property type="protein sequence ID" value="WMS88170.1"/>
    <property type="molecule type" value="Genomic_DNA"/>
</dbReference>
<dbReference type="InterPro" id="IPR013324">
    <property type="entry name" value="RNA_pol_sigma_r3/r4-like"/>
</dbReference>
<dbReference type="EC" id="2.7.7.6" evidence="8"/>
<feature type="region of interest" description="Disordered" evidence="5">
    <location>
        <begin position="113"/>
        <end position="137"/>
    </location>
</feature>
<evidence type="ECO:0000313" key="9">
    <source>
        <dbReference type="Proteomes" id="UP001239782"/>
    </source>
</evidence>
<reference evidence="8 9" key="1">
    <citation type="submission" date="2023-08" db="EMBL/GenBank/DDBJ databases">
        <title>Pleionea litopenaei sp. nov., isolated from stomach of juvenile Litopenaeus vannamei.</title>
        <authorList>
            <person name="Rho A.M."/>
            <person name="Hwang C.Y."/>
        </authorList>
    </citation>
    <scope>NUCLEOTIDE SEQUENCE [LARGE SCALE GENOMIC DNA]</scope>
    <source>
        <strain evidence="8 9">HL-JVS1</strain>
    </source>
</reference>
<dbReference type="GO" id="GO:0006352">
    <property type="term" value="P:DNA-templated transcription initiation"/>
    <property type="evidence" value="ECO:0007669"/>
    <property type="project" value="InterPro"/>
</dbReference>
<keyword evidence="9" id="KW-1185">Reference proteome</keyword>
<organism evidence="8 9">
    <name type="scientific">Pleionea litopenaei</name>
    <dbReference type="NCBI Taxonomy" id="3070815"/>
    <lineage>
        <taxon>Bacteria</taxon>
        <taxon>Pseudomonadati</taxon>
        <taxon>Pseudomonadota</taxon>
        <taxon>Gammaproteobacteria</taxon>
        <taxon>Oceanospirillales</taxon>
        <taxon>Pleioneaceae</taxon>
        <taxon>Pleionea</taxon>
    </lineage>
</organism>
<keyword evidence="8" id="KW-0808">Transferase</keyword>
<evidence type="ECO:0000256" key="2">
    <source>
        <dbReference type="ARBA" id="ARBA00023015"/>
    </source>
</evidence>
<dbReference type="NCBIfam" id="TIGR02937">
    <property type="entry name" value="sigma70-ECF"/>
    <property type="match status" value="1"/>
</dbReference>
<proteinExistence type="inferred from homology"/>
<keyword evidence="8" id="KW-0548">Nucleotidyltransferase</keyword>
<dbReference type="InterPro" id="IPR007627">
    <property type="entry name" value="RNA_pol_sigma70_r2"/>
</dbReference>
<dbReference type="SUPFAM" id="SSF88946">
    <property type="entry name" value="Sigma2 domain of RNA polymerase sigma factors"/>
    <property type="match status" value="1"/>
</dbReference>
<protein>
    <submittedName>
        <fullName evidence="8">RNA polymerase sigma factor</fullName>
        <ecNumber evidence="8">2.7.7.6</ecNumber>
    </submittedName>
</protein>
<dbReference type="Pfam" id="PF08281">
    <property type="entry name" value="Sigma70_r4_2"/>
    <property type="match status" value="1"/>
</dbReference>
<evidence type="ECO:0000259" key="7">
    <source>
        <dbReference type="Pfam" id="PF08281"/>
    </source>
</evidence>
<accession>A0AA51RV69</accession>
<keyword evidence="2" id="KW-0805">Transcription regulation</keyword>